<name>A0ACB8R0B7_9AGAM</name>
<proteinExistence type="predicted"/>
<evidence type="ECO:0000313" key="2">
    <source>
        <dbReference type="Proteomes" id="UP000814033"/>
    </source>
</evidence>
<dbReference type="EMBL" id="MU277124">
    <property type="protein sequence ID" value="KAI0037297.1"/>
    <property type="molecule type" value="Genomic_DNA"/>
</dbReference>
<sequence>MNPIALPVLHNAAALPLSSARPLPTPPLPRESEFITNRSQWLVTPLPHTPTSLRQRARDAAERVHTVLRPYKFRLECLYWRFFPPNLEHPFIMVHSRLLSEACEFPDPFSWLAICRPAEPLFIGAKVMVIVASPFSRQLRAILTGVVLAMRGVGPKRIQLILGPNNGKGPLDYLEVERDWVRIPFREYLAIALSSTARVDPLAHHPVAAGEVVDEWTGSNCAHIRSASHRPARWE</sequence>
<protein>
    <submittedName>
        <fullName evidence="1">Uncharacterized protein</fullName>
    </submittedName>
</protein>
<organism evidence="1 2">
    <name type="scientific">Auriscalpium vulgare</name>
    <dbReference type="NCBI Taxonomy" id="40419"/>
    <lineage>
        <taxon>Eukaryota</taxon>
        <taxon>Fungi</taxon>
        <taxon>Dikarya</taxon>
        <taxon>Basidiomycota</taxon>
        <taxon>Agaricomycotina</taxon>
        <taxon>Agaricomycetes</taxon>
        <taxon>Russulales</taxon>
        <taxon>Auriscalpiaceae</taxon>
        <taxon>Auriscalpium</taxon>
    </lineage>
</organism>
<dbReference type="Proteomes" id="UP000814033">
    <property type="component" value="Unassembled WGS sequence"/>
</dbReference>
<reference evidence="1" key="2">
    <citation type="journal article" date="2022" name="New Phytol.">
        <title>Evolutionary transition to the ectomycorrhizal habit in the genomes of a hyperdiverse lineage of mushroom-forming fungi.</title>
        <authorList>
            <person name="Looney B."/>
            <person name="Miyauchi S."/>
            <person name="Morin E."/>
            <person name="Drula E."/>
            <person name="Courty P.E."/>
            <person name="Kohler A."/>
            <person name="Kuo A."/>
            <person name="LaButti K."/>
            <person name="Pangilinan J."/>
            <person name="Lipzen A."/>
            <person name="Riley R."/>
            <person name="Andreopoulos W."/>
            <person name="He G."/>
            <person name="Johnson J."/>
            <person name="Nolan M."/>
            <person name="Tritt A."/>
            <person name="Barry K.W."/>
            <person name="Grigoriev I.V."/>
            <person name="Nagy L.G."/>
            <person name="Hibbett D."/>
            <person name="Henrissat B."/>
            <person name="Matheny P.B."/>
            <person name="Labbe J."/>
            <person name="Martin F.M."/>
        </authorList>
    </citation>
    <scope>NUCLEOTIDE SEQUENCE</scope>
    <source>
        <strain evidence="1">FP105234-sp</strain>
    </source>
</reference>
<reference evidence="1" key="1">
    <citation type="submission" date="2021-02" db="EMBL/GenBank/DDBJ databases">
        <authorList>
            <consortium name="DOE Joint Genome Institute"/>
            <person name="Ahrendt S."/>
            <person name="Looney B.P."/>
            <person name="Miyauchi S."/>
            <person name="Morin E."/>
            <person name="Drula E."/>
            <person name="Courty P.E."/>
            <person name="Chicoki N."/>
            <person name="Fauchery L."/>
            <person name="Kohler A."/>
            <person name="Kuo A."/>
            <person name="Labutti K."/>
            <person name="Pangilinan J."/>
            <person name="Lipzen A."/>
            <person name="Riley R."/>
            <person name="Andreopoulos W."/>
            <person name="He G."/>
            <person name="Johnson J."/>
            <person name="Barry K.W."/>
            <person name="Grigoriev I.V."/>
            <person name="Nagy L."/>
            <person name="Hibbett D."/>
            <person name="Henrissat B."/>
            <person name="Matheny P.B."/>
            <person name="Labbe J."/>
            <person name="Martin F."/>
        </authorList>
    </citation>
    <scope>NUCLEOTIDE SEQUENCE</scope>
    <source>
        <strain evidence="1">FP105234-sp</strain>
    </source>
</reference>
<comment type="caution">
    <text evidence="1">The sequence shown here is derived from an EMBL/GenBank/DDBJ whole genome shotgun (WGS) entry which is preliminary data.</text>
</comment>
<keyword evidence="2" id="KW-1185">Reference proteome</keyword>
<gene>
    <name evidence="1" type="ORF">FA95DRAFT_1614384</name>
</gene>
<accession>A0ACB8R0B7</accession>
<evidence type="ECO:0000313" key="1">
    <source>
        <dbReference type="EMBL" id="KAI0037297.1"/>
    </source>
</evidence>